<protein>
    <submittedName>
        <fullName evidence="1">ATP-NAD kinase</fullName>
    </submittedName>
</protein>
<organism evidence="1 2">
    <name type="scientific">Aliikangiella coralliicola</name>
    <dbReference type="NCBI Taxonomy" id="2592383"/>
    <lineage>
        <taxon>Bacteria</taxon>
        <taxon>Pseudomonadati</taxon>
        <taxon>Pseudomonadota</taxon>
        <taxon>Gammaproteobacteria</taxon>
        <taxon>Oceanospirillales</taxon>
        <taxon>Pleioneaceae</taxon>
        <taxon>Aliikangiella</taxon>
    </lineage>
</organism>
<dbReference type="PANTHER" id="PTHR40697">
    <property type="entry name" value="ACETOIN CATABOLISM PROTEIN X"/>
    <property type="match status" value="1"/>
</dbReference>
<evidence type="ECO:0000313" key="1">
    <source>
        <dbReference type="EMBL" id="TQV86525.1"/>
    </source>
</evidence>
<dbReference type="OrthoDB" id="5511344at2"/>
<dbReference type="Pfam" id="PF20143">
    <property type="entry name" value="NAD_kinase_C"/>
    <property type="match status" value="1"/>
</dbReference>
<dbReference type="Pfam" id="PF01513">
    <property type="entry name" value="NAD_kinase"/>
    <property type="match status" value="1"/>
</dbReference>
<keyword evidence="1" id="KW-0418">Kinase</keyword>
<evidence type="ECO:0000313" key="2">
    <source>
        <dbReference type="Proteomes" id="UP000315439"/>
    </source>
</evidence>
<dbReference type="PANTHER" id="PTHR40697:SF2">
    <property type="entry name" value="ATP-NAD KINASE-RELATED"/>
    <property type="match status" value="1"/>
</dbReference>
<dbReference type="GO" id="GO:0003951">
    <property type="term" value="F:NAD+ kinase activity"/>
    <property type="evidence" value="ECO:0007669"/>
    <property type="project" value="InterPro"/>
</dbReference>
<dbReference type="RefSeq" id="WP_142932448.1">
    <property type="nucleotide sequence ID" value="NZ_ML660166.1"/>
</dbReference>
<gene>
    <name evidence="1" type="ORF">FLL46_16585</name>
</gene>
<accession>A0A545UAN0</accession>
<dbReference type="Proteomes" id="UP000315439">
    <property type="component" value="Unassembled WGS sequence"/>
</dbReference>
<proteinExistence type="predicted"/>
<dbReference type="InterPro" id="IPR002504">
    <property type="entry name" value="NADK"/>
</dbReference>
<name>A0A545UAN0_9GAMM</name>
<keyword evidence="1" id="KW-0808">Transferase</keyword>
<comment type="caution">
    <text evidence="1">The sequence shown here is derived from an EMBL/GenBank/DDBJ whole genome shotgun (WGS) entry which is preliminary data.</text>
</comment>
<sequence>MFKLGLIVNPFAGIGGRIGLKGSDGQTIREKAMQMGAIKLAQSKASIALEVLLPLADSFEVFTVSGDMGEDLCRRLGFSYHTLVQAEQPSTEKDTCNAVKVIQQQGVDLLLFAGGDGTARNIYQVCDEEQLVLGIPAGVKIHSGVYAITPQAAGLLVKEMIEGKILSLLSADVMDIDENAFREGVVKARQYGNLNVPGALAYVQAVKSGGRELEELVLDDIAAEVIESMEDDTYYVIGSGTTCAVVMEQLNLNNTLLGSDIVFQGELYREDAIEKDFLELLAQGKQLKFIITVIGGQGHILGRGNHQYSPEVIRQAGWKNFEVIATKSKLNQLDGRPLLTDTGDAALDNELVGRKRVITGYRDFVVYPVGISQ</sequence>
<dbReference type="InterPro" id="IPR011386">
    <property type="entry name" value="Put_ATP-NAD_kin"/>
</dbReference>
<dbReference type="PIRSF" id="PIRSF016907">
    <property type="entry name" value="Kin_ATP-NAD"/>
    <property type="match status" value="1"/>
</dbReference>
<dbReference type="EMBL" id="VIKS01000010">
    <property type="protein sequence ID" value="TQV86525.1"/>
    <property type="molecule type" value="Genomic_DNA"/>
</dbReference>
<dbReference type="AlphaFoldDB" id="A0A545UAN0"/>
<dbReference type="InterPro" id="IPR039065">
    <property type="entry name" value="AcoX-like"/>
</dbReference>
<dbReference type="GO" id="GO:0006741">
    <property type="term" value="P:NADP+ biosynthetic process"/>
    <property type="evidence" value="ECO:0007669"/>
    <property type="project" value="InterPro"/>
</dbReference>
<reference evidence="1 2" key="1">
    <citation type="submission" date="2019-07" db="EMBL/GenBank/DDBJ databases">
        <title>Draft genome for Aliikangiella sp. M105.</title>
        <authorList>
            <person name="Wang G."/>
        </authorList>
    </citation>
    <scope>NUCLEOTIDE SEQUENCE [LARGE SCALE GENOMIC DNA]</scope>
    <source>
        <strain evidence="1 2">M105</strain>
    </source>
</reference>
<keyword evidence="2" id="KW-1185">Reference proteome</keyword>